<dbReference type="GO" id="GO:0000976">
    <property type="term" value="F:transcription cis-regulatory region binding"/>
    <property type="evidence" value="ECO:0007669"/>
    <property type="project" value="TreeGrafter"/>
</dbReference>
<dbReference type="GO" id="GO:0003700">
    <property type="term" value="F:DNA-binding transcription factor activity"/>
    <property type="evidence" value="ECO:0007669"/>
    <property type="project" value="TreeGrafter"/>
</dbReference>
<dbReference type="PANTHER" id="PTHR30055:SF148">
    <property type="entry name" value="TETR-FAMILY TRANSCRIPTIONAL REGULATOR"/>
    <property type="match status" value="1"/>
</dbReference>
<keyword evidence="5" id="KW-0812">Transmembrane</keyword>
<dbReference type="InterPro" id="IPR009057">
    <property type="entry name" value="Homeodomain-like_sf"/>
</dbReference>
<gene>
    <name evidence="7" type="ORF">LA5096_04769</name>
</gene>
<dbReference type="Gene3D" id="1.10.357.10">
    <property type="entry name" value="Tetracycline Repressor, domain 2"/>
    <property type="match status" value="1"/>
</dbReference>
<dbReference type="Pfam" id="PF00440">
    <property type="entry name" value="TetR_N"/>
    <property type="match status" value="1"/>
</dbReference>
<keyword evidence="5" id="KW-1133">Transmembrane helix</keyword>
<dbReference type="InterPro" id="IPR001647">
    <property type="entry name" value="HTH_TetR"/>
</dbReference>
<dbReference type="PROSITE" id="PS50977">
    <property type="entry name" value="HTH_TETR_2"/>
    <property type="match status" value="1"/>
</dbReference>
<reference evidence="8" key="1">
    <citation type="submission" date="2015-07" db="EMBL/GenBank/DDBJ databases">
        <authorList>
            <person name="Rodrigo-Torres Lidia"/>
            <person name="Arahal R.David."/>
        </authorList>
    </citation>
    <scope>NUCLEOTIDE SEQUENCE [LARGE SCALE GENOMIC DNA]</scope>
    <source>
        <strain evidence="8">CECT 5096</strain>
    </source>
</reference>
<dbReference type="EMBL" id="CXWC01000013">
    <property type="protein sequence ID" value="CTQ76496.1"/>
    <property type="molecule type" value="Genomic_DNA"/>
</dbReference>
<dbReference type="AlphaFoldDB" id="A0A0M7ANB7"/>
<keyword evidence="2 4" id="KW-0238">DNA-binding</keyword>
<keyword evidence="1" id="KW-0805">Transcription regulation</keyword>
<evidence type="ECO:0000259" key="6">
    <source>
        <dbReference type="PROSITE" id="PS50977"/>
    </source>
</evidence>
<accession>A0A0M7ANB7</accession>
<evidence type="ECO:0000256" key="4">
    <source>
        <dbReference type="PROSITE-ProRule" id="PRU00335"/>
    </source>
</evidence>
<dbReference type="InterPro" id="IPR011075">
    <property type="entry name" value="TetR_C"/>
</dbReference>
<keyword evidence="5" id="KW-0472">Membrane</keyword>
<feature type="DNA-binding region" description="H-T-H motif" evidence="4">
    <location>
        <begin position="37"/>
        <end position="56"/>
    </location>
</feature>
<dbReference type="Pfam" id="PF16859">
    <property type="entry name" value="TetR_C_11"/>
    <property type="match status" value="1"/>
</dbReference>
<dbReference type="InterPro" id="IPR036271">
    <property type="entry name" value="Tet_transcr_reg_TetR-rel_C_sf"/>
</dbReference>
<keyword evidence="3" id="KW-0804">Transcription</keyword>
<evidence type="ECO:0000256" key="5">
    <source>
        <dbReference type="SAM" id="Phobius"/>
    </source>
</evidence>
<dbReference type="STRING" id="311410.LA5095_03487"/>
<evidence type="ECO:0000313" key="8">
    <source>
        <dbReference type="Proteomes" id="UP000049983"/>
    </source>
</evidence>
<dbReference type="SUPFAM" id="SSF46689">
    <property type="entry name" value="Homeodomain-like"/>
    <property type="match status" value="1"/>
</dbReference>
<sequence>MDKKSKLTGRPRDGRVSDALLRVTLLELAAAGYLGTTVAGVAQRAATSKQAIYRRYRDKNALVAAALAHGFEAVRTEPPLRGSVAEDLRRYLSGLATALAETPLGAAVRALASYRQKPEFAVVFDEAETGQRLALRQILIATPFEADMETRIDLLLGQLYFSLVFHGDILNADDIETSIHLVLGLVAPRDPAPFSGLPGT</sequence>
<organism evidence="7 8">
    <name type="scientific">Roseibium album</name>
    <dbReference type="NCBI Taxonomy" id="311410"/>
    <lineage>
        <taxon>Bacteria</taxon>
        <taxon>Pseudomonadati</taxon>
        <taxon>Pseudomonadota</taxon>
        <taxon>Alphaproteobacteria</taxon>
        <taxon>Hyphomicrobiales</taxon>
        <taxon>Stappiaceae</taxon>
        <taxon>Roseibium</taxon>
    </lineage>
</organism>
<feature type="domain" description="HTH tetR-type" evidence="6">
    <location>
        <begin position="14"/>
        <end position="74"/>
    </location>
</feature>
<protein>
    <submittedName>
        <fullName evidence="7">Bacterial regulatory proteins, tetR family</fullName>
    </submittedName>
</protein>
<evidence type="ECO:0000256" key="1">
    <source>
        <dbReference type="ARBA" id="ARBA00023015"/>
    </source>
</evidence>
<feature type="transmembrane region" description="Helical" evidence="5">
    <location>
        <begin position="20"/>
        <end position="42"/>
    </location>
</feature>
<dbReference type="PANTHER" id="PTHR30055">
    <property type="entry name" value="HTH-TYPE TRANSCRIPTIONAL REGULATOR RUTR"/>
    <property type="match status" value="1"/>
</dbReference>
<evidence type="ECO:0000256" key="3">
    <source>
        <dbReference type="ARBA" id="ARBA00023163"/>
    </source>
</evidence>
<dbReference type="SUPFAM" id="SSF48498">
    <property type="entry name" value="Tetracyclin repressor-like, C-terminal domain"/>
    <property type="match status" value="1"/>
</dbReference>
<dbReference type="Proteomes" id="UP000049983">
    <property type="component" value="Unassembled WGS sequence"/>
</dbReference>
<dbReference type="InterPro" id="IPR050109">
    <property type="entry name" value="HTH-type_TetR-like_transc_reg"/>
</dbReference>
<evidence type="ECO:0000256" key="2">
    <source>
        <dbReference type="ARBA" id="ARBA00023125"/>
    </source>
</evidence>
<keyword evidence="8" id="KW-1185">Reference proteome</keyword>
<proteinExistence type="predicted"/>
<name>A0A0M7ANB7_9HYPH</name>
<evidence type="ECO:0000313" key="7">
    <source>
        <dbReference type="EMBL" id="CTQ76496.1"/>
    </source>
</evidence>